<dbReference type="RefSeq" id="WP_212188187.1">
    <property type="nucleotide sequence ID" value="NZ_JAGTAR010000002.1"/>
</dbReference>
<feature type="chain" id="PRO_5036884418" description="PKD-like family protein" evidence="1">
    <location>
        <begin position="21"/>
        <end position="494"/>
    </location>
</feature>
<evidence type="ECO:0000313" key="2">
    <source>
        <dbReference type="EMBL" id="MBR8534277.1"/>
    </source>
</evidence>
<protein>
    <recommendedName>
        <fullName evidence="4">PKD-like family protein</fullName>
    </recommendedName>
</protein>
<name>A0A941F0J6_9BACT</name>
<dbReference type="Proteomes" id="UP000679220">
    <property type="component" value="Unassembled WGS sequence"/>
</dbReference>
<organism evidence="2 3">
    <name type="scientific">Carboxylicivirga sediminis</name>
    <dbReference type="NCBI Taxonomy" id="2006564"/>
    <lineage>
        <taxon>Bacteria</taxon>
        <taxon>Pseudomonadati</taxon>
        <taxon>Bacteroidota</taxon>
        <taxon>Bacteroidia</taxon>
        <taxon>Marinilabiliales</taxon>
        <taxon>Marinilabiliaceae</taxon>
        <taxon>Carboxylicivirga</taxon>
    </lineage>
</organism>
<gene>
    <name evidence="2" type="ORF">KDU71_01810</name>
</gene>
<evidence type="ECO:0000256" key="1">
    <source>
        <dbReference type="SAM" id="SignalP"/>
    </source>
</evidence>
<dbReference type="AlphaFoldDB" id="A0A941F0J6"/>
<evidence type="ECO:0008006" key="4">
    <source>
        <dbReference type="Google" id="ProtNLM"/>
    </source>
</evidence>
<keyword evidence="3" id="KW-1185">Reference proteome</keyword>
<dbReference type="Pfam" id="PF16407">
    <property type="entry name" value="PKD_2"/>
    <property type="match status" value="1"/>
</dbReference>
<proteinExistence type="predicted"/>
<dbReference type="EMBL" id="JAGTAR010000002">
    <property type="protein sequence ID" value="MBR8534277.1"/>
    <property type="molecule type" value="Genomic_DNA"/>
</dbReference>
<reference evidence="2" key="1">
    <citation type="journal article" date="2018" name="Int. J. Syst. Evol. Microbiol.">
        <title>Carboxylicivirga sediminis sp. nov., isolated from coastal sediment.</title>
        <authorList>
            <person name="Wang F.Q."/>
            <person name="Ren L.H."/>
            <person name="Zou R.J."/>
            <person name="Sun Y.Z."/>
            <person name="Liu X.J."/>
            <person name="Jiang F."/>
            <person name="Liu L.J."/>
        </authorList>
    </citation>
    <scope>NUCLEOTIDE SEQUENCE</scope>
    <source>
        <strain evidence="2">JR1</strain>
    </source>
</reference>
<keyword evidence="1" id="KW-0732">Signal</keyword>
<dbReference type="PROSITE" id="PS51257">
    <property type="entry name" value="PROKAR_LIPOPROTEIN"/>
    <property type="match status" value="1"/>
</dbReference>
<dbReference type="InterPro" id="IPR032183">
    <property type="entry name" value="PKD-like"/>
</dbReference>
<reference evidence="2" key="2">
    <citation type="submission" date="2021-04" db="EMBL/GenBank/DDBJ databases">
        <authorList>
            <person name="Zhang T."/>
            <person name="Zhang Y."/>
            <person name="Lu D."/>
            <person name="Zuo D."/>
            <person name="Du Z."/>
        </authorList>
    </citation>
    <scope>NUCLEOTIDE SEQUENCE</scope>
    <source>
        <strain evidence="2">JR1</strain>
    </source>
</reference>
<feature type="signal peptide" evidence="1">
    <location>
        <begin position="1"/>
        <end position="20"/>
    </location>
</feature>
<evidence type="ECO:0000313" key="3">
    <source>
        <dbReference type="Proteomes" id="UP000679220"/>
    </source>
</evidence>
<sequence>MKFKIVYIHLAILLAFYGCLQDNGNYTYVDPNEVVGVGGIEEMYSITKYEDTLRISPVLLFKLGQESDFSYEWAVNHSAYNEQSGAYENTELVISTDKDLEYVANHEVPYTDLFATFKVIENSTGVAKKLGFKIRVQNAYQYGYYFLTEEGDGNSDLFMVRNNWNTIDNFYEKATGMPLKGKPFGMESYSPSGGTELIIFTSDPETVGAVLDLNEVQYKWPASKCFHEGYLGSEPIVVDWFKFEPNSGDFYTVINGSYHYTNKWGAGDYNPYIGLKSPDLDESVDRANEICWGLSLIHGTDPGTLYIAGSQGITSKLQIDGEPVAVPGECLFMAGEPGKYAFYGIDTYIFTREDGKVNETVINAAGFGALTFNLKAKREFVGTALIDDQSIFVPSYSQRYFYFSSGNKVYKYNFDAPTEMPVVAFELPEGQQISYLKMETKQVGWSLADNKFIVGSYDSTVDKPGSIYYYNPDGTLDKKYEHVCGKVIDMISKL</sequence>
<comment type="caution">
    <text evidence="2">The sequence shown here is derived from an EMBL/GenBank/DDBJ whole genome shotgun (WGS) entry which is preliminary data.</text>
</comment>
<accession>A0A941F0J6</accession>